<name>A0ABW3FBZ3_9PROT</name>
<evidence type="ECO:0000256" key="4">
    <source>
        <dbReference type="ARBA" id="ARBA00023204"/>
    </source>
</evidence>
<dbReference type="RefSeq" id="WP_379058333.1">
    <property type="nucleotide sequence ID" value="NZ_JBHTKB010000003.1"/>
</dbReference>
<evidence type="ECO:0000256" key="3">
    <source>
        <dbReference type="ARBA" id="ARBA00022763"/>
    </source>
</evidence>
<dbReference type="InterPro" id="IPR010316">
    <property type="entry name" value="AlkA_N"/>
</dbReference>
<evidence type="ECO:0000313" key="8">
    <source>
        <dbReference type="Proteomes" id="UP001597128"/>
    </source>
</evidence>
<feature type="domain" description="HhH-GPD" evidence="5">
    <location>
        <begin position="132"/>
        <end position="294"/>
    </location>
</feature>
<proteinExistence type="predicted"/>
<evidence type="ECO:0000256" key="2">
    <source>
        <dbReference type="ARBA" id="ARBA00012000"/>
    </source>
</evidence>
<dbReference type="PANTHER" id="PTHR43003">
    <property type="entry name" value="DNA-3-METHYLADENINE GLYCOSYLASE"/>
    <property type="match status" value="1"/>
</dbReference>
<dbReference type="InterPro" id="IPR011257">
    <property type="entry name" value="DNA_glycosylase"/>
</dbReference>
<dbReference type="SMART" id="SM01009">
    <property type="entry name" value="AlkA_N"/>
    <property type="match status" value="1"/>
</dbReference>
<dbReference type="Proteomes" id="UP001597128">
    <property type="component" value="Unassembled WGS sequence"/>
</dbReference>
<comment type="catalytic activity">
    <reaction evidence="1">
        <text>Hydrolysis of alkylated DNA, releasing 3-methyladenine, 3-methylguanine, 7-methylguanine and 7-methyladenine.</text>
        <dbReference type="EC" id="3.2.2.21"/>
    </reaction>
</comment>
<dbReference type="Pfam" id="PF00730">
    <property type="entry name" value="HhH-GPD"/>
    <property type="match status" value="1"/>
</dbReference>
<evidence type="ECO:0000259" key="5">
    <source>
        <dbReference type="SMART" id="SM00478"/>
    </source>
</evidence>
<dbReference type="Gene3D" id="1.10.1670.40">
    <property type="match status" value="1"/>
</dbReference>
<dbReference type="EMBL" id="JBHTKB010000003">
    <property type="protein sequence ID" value="MFD0914480.1"/>
    <property type="molecule type" value="Genomic_DNA"/>
</dbReference>
<accession>A0ABW3FBZ3</accession>
<dbReference type="SUPFAM" id="SSF48150">
    <property type="entry name" value="DNA-glycosylase"/>
    <property type="match status" value="1"/>
</dbReference>
<keyword evidence="8" id="KW-1185">Reference proteome</keyword>
<dbReference type="EC" id="3.2.2.21" evidence="2"/>
<dbReference type="SMART" id="SM00478">
    <property type="entry name" value="ENDO3c"/>
    <property type="match status" value="1"/>
</dbReference>
<dbReference type="InterPro" id="IPR003265">
    <property type="entry name" value="HhH-GPD_domain"/>
</dbReference>
<evidence type="ECO:0000259" key="6">
    <source>
        <dbReference type="SMART" id="SM01009"/>
    </source>
</evidence>
<reference evidence="8" key="1">
    <citation type="journal article" date="2019" name="Int. J. Syst. Evol. Microbiol.">
        <title>The Global Catalogue of Microorganisms (GCM) 10K type strain sequencing project: providing services to taxonomists for standard genome sequencing and annotation.</title>
        <authorList>
            <consortium name="The Broad Institute Genomics Platform"/>
            <consortium name="The Broad Institute Genome Sequencing Center for Infectious Disease"/>
            <person name="Wu L."/>
            <person name="Ma J."/>
        </authorList>
    </citation>
    <scope>NUCLEOTIDE SEQUENCE [LARGE SCALE GENOMIC DNA]</scope>
    <source>
        <strain evidence="8">CCUG 58412</strain>
    </source>
</reference>
<evidence type="ECO:0000313" key="7">
    <source>
        <dbReference type="EMBL" id="MFD0914480.1"/>
    </source>
</evidence>
<evidence type="ECO:0000256" key="1">
    <source>
        <dbReference type="ARBA" id="ARBA00000086"/>
    </source>
</evidence>
<dbReference type="CDD" id="cd00056">
    <property type="entry name" value="ENDO3c"/>
    <property type="match status" value="1"/>
</dbReference>
<sequence length="300" mass="32936">MSTQQIIALPTGFRPQDFLTFHGRDKLAVAEKVTANVLEKAIVWQGQPALLTLTFAEGEVEYSLAVDGGEHAVSDDALMRSVHHMLGLTQAIAGFEQAYADHPLLGVMITRQAGLRVPVSMSPFEALTWAVIGQQVSLSAAISMRRKFIQLADIRHSSGFYCYPSPAQVLRLPAESLRQAGLSLNKANTLLKVSELVLSGELPMDDWLQHQVETEVIAAALAAIKGIGPWTISYTLLRGYGWLDGSLHGDAAVRRVIKSLMAVEQVSEKEAQQWLQAFTPWRALLAAHLWAWQSTQQQDG</sequence>
<keyword evidence="4" id="KW-0234">DNA repair</keyword>
<dbReference type="InterPro" id="IPR051912">
    <property type="entry name" value="Alkylbase_DNA_Glycosylase/TA"/>
</dbReference>
<feature type="domain" description="DNA-3-methyladenine glycosylase AlkA N-terminal" evidence="6">
    <location>
        <begin position="8"/>
        <end position="122"/>
    </location>
</feature>
<dbReference type="Gene3D" id="1.10.340.30">
    <property type="entry name" value="Hypothetical protein, domain 2"/>
    <property type="match status" value="1"/>
</dbReference>
<gene>
    <name evidence="7" type="ORF">ACFQ1Z_13040</name>
</gene>
<protein>
    <recommendedName>
        <fullName evidence="2">DNA-3-methyladenine glycosylase II</fullName>
        <ecNumber evidence="2">3.2.2.21</ecNumber>
    </recommendedName>
</protein>
<organism evidence="7 8">
    <name type="scientific">Methylophilus luteus</name>
    <dbReference type="NCBI Taxonomy" id="640108"/>
    <lineage>
        <taxon>Bacteria</taxon>
        <taxon>Pseudomonadati</taxon>
        <taxon>Pseudomonadota</taxon>
        <taxon>Betaproteobacteria</taxon>
        <taxon>Nitrosomonadales</taxon>
        <taxon>Methylophilaceae</taxon>
        <taxon>Methylophilus</taxon>
    </lineage>
</organism>
<comment type="caution">
    <text evidence="7">The sequence shown here is derived from an EMBL/GenBank/DDBJ whole genome shotgun (WGS) entry which is preliminary data.</text>
</comment>
<dbReference type="PANTHER" id="PTHR43003:SF5">
    <property type="entry name" value="DNA-3-METHYLADENINE GLYCOSYLASE"/>
    <property type="match status" value="1"/>
</dbReference>
<keyword evidence="3" id="KW-0227">DNA damage</keyword>